<feature type="chain" id="PRO_5021733747" description="Neutral ceramidase" evidence="3">
    <location>
        <begin position="24"/>
        <end position="487"/>
    </location>
</feature>
<dbReference type="GO" id="GO:0046872">
    <property type="term" value="F:metal ion binding"/>
    <property type="evidence" value="ECO:0007669"/>
    <property type="project" value="UniProtKB-KW"/>
</dbReference>
<dbReference type="PANTHER" id="PTHR12670:SF1">
    <property type="entry name" value="NEUTRAL CERAMIDASE"/>
    <property type="match status" value="1"/>
</dbReference>
<dbReference type="InterPro" id="IPR031329">
    <property type="entry name" value="NEUT/ALK_ceramidase_N"/>
</dbReference>
<keyword evidence="2" id="KW-0746">Sphingolipid metabolism</keyword>
<keyword evidence="6" id="KW-1185">Reference proteome</keyword>
<protein>
    <recommendedName>
        <fullName evidence="2">Neutral ceramidase</fullName>
        <ecNumber evidence="2">3.5.1.23</ecNumber>
    </recommendedName>
</protein>
<evidence type="ECO:0000259" key="4">
    <source>
        <dbReference type="Pfam" id="PF04734"/>
    </source>
</evidence>
<keyword evidence="2" id="KW-0443">Lipid metabolism</keyword>
<comment type="catalytic activity">
    <reaction evidence="2">
        <text>an N-acylsphing-4-enine + H2O = sphing-4-enine + a fatty acid</text>
        <dbReference type="Rhea" id="RHEA:20856"/>
        <dbReference type="ChEBI" id="CHEBI:15377"/>
        <dbReference type="ChEBI" id="CHEBI:28868"/>
        <dbReference type="ChEBI" id="CHEBI:52639"/>
        <dbReference type="ChEBI" id="CHEBI:57756"/>
        <dbReference type="EC" id="3.5.1.23"/>
    </reaction>
</comment>
<feature type="binding site" evidence="1">
    <location>
        <position position="115"/>
    </location>
    <ligand>
        <name>Zn(2+)</name>
        <dbReference type="ChEBI" id="CHEBI:29105"/>
    </ligand>
</feature>
<reference evidence="5 6" key="1">
    <citation type="submission" date="2019-03" db="EMBL/GenBank/DDBJ databases">
        <title>Deep-cultivation of Planctomycetes and their phenomic and genomic characterization uncovers novel biology.</title>
        <authorList>
            <person name="Wiegand S."/>
            <person name="Jogler M."/>
            <person name="Boedeker C."/>
            <person name="Pinto D."/>
            <person name="Vollmers J."/>
            <person name="Rivas-Marin E."/>
            <person name="Kohn T."/>
            <person name="Peeters S.H."/>
            <person name="Heuer A."/>
            <person name="Rast P."/>
            <person name="Oberbeckmann S."/>
            <person name="Bunk B."/>
            <person name="Jeske O."/>
            <person name="Meyerdierks A."/>
            <person name="Storesund J.E."/>
            <person name="Kallscheuer N."/>
            <person name="Luecker S."/>
            <person name="Lage O.M."/>
            <person name="Pohl T."/>
            <person name="Merkel B.J."/>
            <person name="Hornburger P."/>
            <person name="Mueller R.-W."/>
            <person name="Bruemmer F."/>
            <person name="Labrenz M."/>
            <person name="Spormann A.M."/>
            <person name="Op den Camp H."/>
            <person name="Overmann J."/>
            <person name="Amann R."/>
            <person name="Jetten M.S.M."/>
            <person name="Mascher T."/>
            <person name="Medema M.H."/>
            <person name="Devos D.P."/>
            <person name="Kaster A.-K."/>
            <person name="Ovreas L."/>
            <person name="Rohde M."/>
            <person name="Galperin M.Y."/>
            <person name="Jogler C."/>
        </authorList>
    </citation>
    <scope>NUCLEOTIDE SEQUENCE [LARGE SCALE GENOMIC DNA]</scope>
    <source>
        <strain evidence="5 6">Enr17</strain>
    </source>
</reference>
<feature type="domain" description="Neutral/alkaline non-lysosomal ceramidase N-terminal" evidence="4">
    <location>
        <begin position="29"/>
        <end position="277"/>
    </location>
</feature>
<dbReference type="EC" id="3.5.1.23" evidence="2"/>
<evidence type="ECO:0000256" key="2">
    <source>
        <dbReference type="RuleBase" id="RU366019"/>
    </source>
</evidence>
<feature type="binding site" evidence="1">
    <location>
        <position position="236"/>
    </location>
    <ligand>
        <name>Zn(2+)</name>
        <dbReference type="ChEBI" id="CHEBI:29105"/>
    </ligand>
</feature>
<feature type="signal peptide" evidence="3">
    <location>
        <begin position="1"/>
        <end position="23"/>
    </location>
</feature>
<dbReference type="EMBL" id="CP037452">
    <property type="protein sequence ID" value="QDV53269.1"/>
    <property type="molecule type" value="Genomic_DNA"/>
</dbReference>
<name>A0A518IJK4_9PLAN</name>
<organism evidence="5 6">
    <name type="scientific">Gimesia fumaroli</name>
    <dbReference type="NCBI Taxonomy" id="2527976"/>
    <lineage>
        <taxon>Bacteria</taxon>
        <taxon>Pseudomonadati</taxon>
        <taxon>Planctomycetota</taxon>
        <taxon>Planctomycetia</taxon>
        <taxon>Planctomycetales</taxon>
        <taxon>Planctomycetaceae</taxon>
        <taxon>Gimesia</taxon>
    </lineage>
</organism>
<comment type="similarity">
    <text evidence="2">Belongs to the neutral ceramidase family.</text>
</comment>
<dbReference type="RefSeq" id="WP_145312670.1">
    <property type="nucleotide sequence ID" value="NZ_CP037452.1"/>
</dbReference>
<dbReference type="KEGG" id="gfm:Enr17x_53410"/>
<sequence precursor="true">MFRIVHILSIVLFSVSVSSTIFAAETGEFKVGLASVEITPPVGYPLSGYYHERKNTGALDPLHAKAMVFSQDETRLAVIACDILGISADLAGLVRDRIEAQTGIPGEQVLICGTHTHTGPDYARDLCRFILSQQGKTPETKPTSYPAALVEAIAQSAVDASLNLQPLQLSTGSGEETNVAFNRRFVMKDGTISTWANFRNKNVVRSAGPIDPELDILMFRSPEGKPVGALSVYALHLDTTGGDKCSADFPAYLERMLKSELNPKFLSAFGAGTCGDINHVNPRVKERNRPDFIGSQLGKTFLTAMKDLQPVKPDLAFGRSVLQIPMQSYSSEDLAEARTTIKRIENNEKIPTLEKVKAFKIIYLDLLQQGSIESLFTDPQRKPSVSLAGAGKTIPIEIQVFQIGEDTAIVGLPGEVFVDLGLTIKRLSPYRQTMVIELSNSNDPVYIPTRLSYQGGGYEPMNSVIQPGGGEEMVAETIRLLREVKSK</sequence>
<dbReference type="GO" id="GO:0016020">
    <property type="term" value="C:membrane"/>
    <property type="evidence" value="ECO:0007669"/>
    <property type="project" value="GOC"/>
</dbReference>
<dbReference type="GO" id="GO:0046514">
    <property type="term" value="P:ceramide catabolic process"/>
    <property type="evidence" value="ECO:0007669"/>
    <property type="project" value="InterPro"/>
</dbReference>
<dbReference type="GO" id="GO:0042759">
    <property type="term" value="P:long-chain fatty acid biosynthetic process"/>
    <property type="evidence" value="ECO:0007669"/>
    <property type="project" value="TreeGrafter"/>
</dbReference>
<proteinExistence type="inferred from homology"/>
<evidence type="ECO:0000256" key="1">
    <source>
        <dbReference type="PIRSR" id="PIRSR606823-2"/>
    </source>
</evidence>
<keyword evidence="1" id="KW-0862">Zinc</keyword>
<dbReference type="InterPro" id="IPR006823">
    <property type="entry name" value="Ceramidase_alk"/>
</dbReference>
<dbReference type="GO" id="GO:0017040">
    <property type="term" value="F:N-acylsphingosine amidohydrolase activity"/>
    <property type="evidence" value="ECO:0007669"/>
    <property type="project" value="UniProtKB-UniRule"/>
</dbReference>
<accession>A0A518IJK4</accession>
<dbReference type="GO" id="GO:0005576">
    <property type="term" value="C:extracellular region"/>
    <property type="evidence" value="ECO:0007669"/>
    <property type="project" value="TreeGrafter"/>
</dbReference>
<keyword evidence="1" id="KW-0479">Metal-binding</keyword>
<gene>
    <name evidence="5" type="ORF">Enr17x_53410</name>
</gene>
<dbReference type="PANTHER" id="PTHR12670">
    <property type="entry name" value="CERAMIDASE"/>
    <property type="match status" value="1"/>
</dbReference>
<dbReference type="AlphaFoldDB" id="A0A518IJK4"/>
<dbReference type="Pfam" id="PF04734">
    <property type="entry name" value="Ceramidase_alk"/>
    <property type="match status" value="1"/>
</dbReference>
<evidence type="ECO:0000313" key="6">
    <source>
        <dbReference type="Proteomes" id="UP000318313"/>
    </source>
</evidence>
<comment type="cofactor">
    <cofactor evidence="1">
        <name>Zn(2+)</name>
        <dbReference type="ChEBI" id="CHEBI:29105"/>
    </cofactor>
    <text evidence="1">Binds 1 zinc ion per subunit.</text>
</comment>
<dbReference type="OrthoDB" id="9790058at2"/>
<keyword evidence="3" id="KW-0732">Signal</keyword>
<dbReference type="GO" id="GO:0046512">
    <property type="term" value="P:sphingosine biosynthetic process"/>
    <property type="evidence" value="ECO:0007669"/>
    <property type="project" value="TreeGrafter"/>
</dbReference>
<dbReference type="Proteomes" id="UP000318313">
    <property type="component" value="Chromosome"/>
</dbReference>
<keyword evidence="2 5" id="KW-0378">Hydrolase</keyword>
<evidence type="ECO:0000256" key="3">
    <source>
        <dbReference type="SAM" id="SignalP"/>
    </source>
</evidence>
<evidence type="ECO:0000313" key="5">
    <source>
        <dbReference type="EMBL" id="QDV53269.1"/>
    </source>
</evidence>